<dbReference type="PANTHER" id="PTHR13439">
    <property type="entry name" value="CT120 PROTEIN"/>
    <property type="match status" value="1"/>
</dbReference>
<evidence type="ECO:0000313" key="7">
    <source>
        <dbReference type="EMBL" id="CAB3995879.1"/>
    </source>
</evidence>
<evidence type="ECO:0000256" key="4">
    <source>
        <dbReference type="ARBA" id="ARBA00023136"/>
    </source>
</evidence>
<feature type="transmembrane region" description="Helical" evidence="6">
    <location>
        <begin position="117"/>
        <end position="138"/>
    </location>
</feature>
<keyword evidence="8" id="KW-1185">Reference proteome</keyword>
<dbReference type="Pfam" id="PF03798">
    <property type="entry name" value="TRAM_LAG1_CLN8"/>
    <property type="match status" value="1"/>
</dbReference>
<keyword evidence="2 6" id="KW-0812">Transmembrane</keyword>
<proteinExistence type="predicted"/>
<dbReference type="PANTHER" id="PTHR13439:SF66">
    <property type="entry name" value="BCDNA.GH12326"/>
    <property type="match status" value="1"/>
</dbReference>
<evidence type="ECO:0000256" key="5">
    <source>
        <dbReference type="SAM" id="MobiDB-lite"/>
    </source>
</evidence>
<evidence type="ECO:0000256" key="6">
    <source>
        <dbReference type="SAM" id="Phobius"/>
    </source>
</evidence>
<gene>
    <name evidence="7" type="ORF">PACLA_8A073553</name>
</gene>
<dbReference type="InterPro" id="IPR050846">
    <property type="entry name" value="TLCD"/>
</dbReference>
<dbReference type="PROSITE" id="PS50922">
    <property type="entry name" value="TLC"/>
    <property type="match status" value="1"/>
</dbReference>
<feature type="transmembrane region" description="Helical" evidence="6">
    <location>
        <begin position="217"/>
        <end position="240"/>
    </location>
</feature>
<sequence>MEFVLLLTGCVVFPFLHCSSLYFVSRIIPGRPKGLYYAISTRLVSFLQAVCASCVGLQVILKCNNVMKDRFSSVNYYAWFGFSYFYYDLGAMFLESYHSFPNDSLITNCHRLLAKKWLIVLHHIFLPIFGFPMIVFYRRGLGDFFVGCIYLAEMSTPFLSVHAILRKLDMQKHIIFKVNGFLLAISFFIGRIFVFPFMYYSYAKHSDLYIWQVPFKIPLLCNISCFGLLTVQLVWFITIVRQVVAFMKTFMTSYKDEDSVHHQTRSFSKNNNSQTLNSTLLSNDKER</sequence>
<feature type="transmembrane region" description="Helical" evidence="6">
    <location>
        <begin position="174"/>
        <end position="197"/>
    </location>
</feature>
<evidence type="ECO:0000256" key="2">
    <source>
        <dbReference type="ARBA" id="ARBA00022692"/>
    </source>
</evidence>
<reference evidence="7" key="1">
    <citation type="submission" date="2020-04" db="EMBL/GenBank/DDBJ databases">
        <authorList>
            <person name="Alioto T."/>
            <person name="Alioto T."/>
            <person name="Gomez Garrido J."/>
        </authorList>
    </citation>
    <scope>NUCLEOTIDE SEQUENCE</scope>
    <source>
        <strain evidence="7">A484AB</strain>
    </source>
</reference>
<feature type="transmembrane region" description="Helical" evidence="6">
    <location>
        <begin position="76"/>
        <end position="97"/>
    </location>
</feature>
<comment type="subcellular location">
    <subcellularLocation>
        <location evidence="1">Membrane</location>
        <topology evidence="1">Multi-pass membrane protein</topology>
    </subcellularLocation>
</comment>
<feature type="transmembrane region" description="Helical" evidence="6">
    <location>
        <begin position="144"/>
        <end position="165"/>
    </location>
</feature>
<accession>A0A7D9DXU8</accession>
<comment type="caution">
    <text evidence="7">The sequence shown here is derived from an EMBL/GenBank/DDBJ whole genome shotgun (WGS) entry which is preliminary data.</text>
</comment>
<protein>
    <submittedName>
        <fullName evidence="7">FAM57A</fullName>
    </submittedName>
</protein>
<feature type="transmembrane region" description="Helical" evidence="6">
    <location>
        <begin position="6"/>
        <end position="24"/>
    </location>
</feature>
<dbReference type="GO" id="GO:0055088">
    <property type="term" value="P:lipid homeostasis"/>
    <property type="evidence" value="ECO:0007669"/>
    <property type="project" value="TreeGrafter"/>
</dbReference>
<evidence type="ECO:0000256" key="3">
    <source>
        <dbReference type="ARBA" id="ARBA00022989"/>
    </source>
</evidence>
<feature type="compositionally biased region" description="Low complexity" evidence="5">
    <location>
        <begin position="270"/>
        <end position="287"/>
    </location>
</feature>
<evidence type="ECO:0000313" key="8">
    <source>
        <dbReference type="Proteomes" id="UP001152795"/>
    </source>
</evidence>
<dbReference type="AlphaFoldDB" id="A0A7D9DXU8"/>
<dbReference type="EMBL" id="CACRXK020002754">
    <property type="protein sequence ID" value="CAB3995879.1"/>
    <property type="molecule type" value="Genomic_DNA"/>
</dbReference>
<feature type="region of interest" description="Disordered" evidence="5">
    <location>
        <begin position="264"/>
        <end position="287"/>
    </location>
</feature>
<evidence type="ECO:0000256" key="1">
    <source>
        <dbReference type="ARBA" id="ARBA00004141"/>
    </source>
</evidence>
<dbReference type="SMART" id="SM00724">
    <property type="entry name" value="TLC"/>
    <property type="match status" value="1"/>
</dbReference>
<dbReference type="InterPro" id="IPR006634">
    <property type="entry name" value="TLC-dom"/>
</dbReference>
<feature type="transmembrane region" description="Helical" evidence="6">
    <location>
        <begin position="36"/>
        <end position="61"/>
    </location>
</feature>
<organism evidence="7 8">
    <name type="scientific">Paramuricea clavata</name>
    <name type="common">Red gorgonian</name>
    <name type="synonym">Violescent sea-whip</name>
    <dbReference type="NCBI Taxonomy" id="317549"/>
    <lineage>
        <taxon>Eukaryota</taxon>
        <taxon>Metazoa</taxon>
        <taxon>Cnidaria</taxon>
        <taxon>Anthozoa</taxon>
        <taxon>Octocorallia</taxon>
        <taxon>Malacalcyonacea</taxon>
        <taxon>Plexauridae</taxon>
        <taxon>Paramuricea</taxon>
    </lineage>
</organism>
<keyword evidence="3 6" id="KW-1133">Transmembrane helix</keyword>
<name>A0A7D9DXU8_PARCT</name>
<dbReference type="Proteomes" id="UP001152795">
    <property type="component" value="Unassembled WGS sequence"/>
</dbReference>
<keyword evidence="4 6" id="KW-0472">Membrane</keyword>
<dbReference type="OrthoDB" id="10266980at2759"/>
<dbReference type="GO" id="GO:0005783">
    <property type="term" value="C:endoplasmic reticulum"/>
    <property type="evidence" value="ECO:0007669"/>
    <property type="project" value="TreeGrafter"/>
</dbReference>
<dbReference type="GO" id="GO:0016020">
    <property type="term" value="C:membrane"/>
    <property type="evidence" value="ECO:0007669"/>
    <property type="project" value="UniProtKB-SubCell"/>
</dbReference>